<dbReference type="GO" id="GO:0046872">
    <property type="term" value="F:metal ion binding"/>
    <property type="evidence" value="ECO:0007669"/>
    <property type="project" value="UniProtKB-KW"/>
</dbReference>
<evidence type="ECO:0000256" key="3">
    <source>
        <dbReference type="PIRSR" id="PIRSR605502-1"/>
    </source>
</evidence>
<dbReference type="KEGG" id="huw:FPZ11_17460"/>
<evidence type="ECO:0000313" key="4">
    <source>
        <dbReference type="EMBL" id="QDZ16300.1"/>
    </source>
</evidence>
<evidence type="ECO:0000256" key="1">
    <source>
        <dbReference type="ARBA" id="ARBA00010702"/>
    </source>
</evidence>
<dbReference type="InterPro" id="IPR036705">
    <property type="entry name" value="Ribosyl_crysJ1_sf"/>
</dbReference>
<dbReference type="SUPFAM" id="SSF101478">
    <property type="entry name" value="ADP-ribosylglycohydrolase"/>
    <property type="match status" value="1"/>
</dbReference>
<feature type="binding site" evidence="3">
    <location>
        <position position="208"/>
    </location>
    <ligand>
        <name>Mg(2+)</name>
        <dbReference type="ChEBI" id="CHEBI:18420"/>
        <label>1</label>
    </ligand>
</feature>
<dbReference type="Proteomes" id="UP000320216">
    <property type="component" value="Chromosome"/>
</dbReference>
<name>A0A5B8MA25_9MICO</name>
<dbReference type="Gene3D" id="3.90.190.10">
    <property type="entry name" value="Protein tyrosine phosphatase superfamily"/>
    <property type="match status" value="1"/>
</dbReference>
<dbReference type="Gene3D" id="1.10.4080.10">
    <property type="entry name" value="ADP-ribosylation/Crystallin J1"/>
    <property type="match status" value="1"/>
</dbReference>
<comment type="similarity">
    <text evidence="1">Belongs to the ADP-ribosylglycohydrolase family.</text>
</comment>
<evidence type="ECO:0000256" key="2">
    <source>
        <dbReference type="ARBA" id="ARBA00022801"/>
    </source>
</evidence>
<dbReference type="OrthoDB" id="9798107at2"/>
<dbReference type="InterPro" id="IPR050792">
    <property type="entry name" value="ADP-ribosylglycohydrolase"/>
</dbReference>
<gene>
    <name evidence="4" type="ORF">FPZ11_17460</name>
</gene>
<keyword evidence="2 4" id="KW-0378">Hydrolase</keyword>
<dbReference type="AlphaFoldDB" id="A0A5B8MA25"/>
<evidence type="ECO:0000313" key="5">
    <source>
        <dbReference type="Proteomes" id="UP000320216"/>
    </source>
</evidence>
<feature type="binding site" evidence="3">
    <location>
        <position position="209"/>
    </location>
    <ligand>
        <name>Mg(2+)</name>
        <dbReference type="ChEBI" id="CHEBI:18420"/>
        <label>1</label>
    </ligand>
</feature>
<dbReference type="GO" id="GO:0016787">
    <property type="term" value="F:hydrolase activity"/>
    <property type="evidence" value="ECO:0007669"/>
    <property type="project" value="UniProtKB-KW"/>
</dbReference>
<dbReference type="InterPro" id="IPR005502">
    <property type="entry name" value="Ribosyl_crysJ1"/>
</dbReference>
<comment type="cofactor">
    <cofactor evidence="3">
        <name>Mg(2+)</name>
        <dbReference type="ChEBI" id="CHEBI:18420"/>
    </cofactor>
    <text evidence="3">Binds 2 magnesium ions per subunit.</text>
</comment>
<feature type="binding site" evidence="3">
    <location>
        <position position="206"/>
    </location>
    <ligand>
        <name>Mg(2+)</name>
        <dbReference type="ChEBI" id="CHEBI:18420"/>
        <label>1</label>
    </ligand>
</feature>
<protein>
    <submittedName>
        <fullName evidence="4">ADP-ribosylglycohydrolase family protein</fullName>
    </submittedName>
</protein>
<reference evidence="4 5" key="1">
    <citation type="submission" date="2019-07" db="EMBL/GenBank/DDBJ databases">
        <title>Full genome sequence of Humibacter sp. WJ7-1.</title>
        <authorList>
            <person name="Im W.-T."/>
        </authorList>
    </citation>
    <scope>NUCLEOTIDE SEQUENCE [LARGE SCALE GENOMIC DNA]</scope>
    <source>
        <strain evidence="4 5">WJ7-1</strain>
    </source>
</reference>
<organism evidence="4 5">
    <name type="scientific">Humibacter ginsenosidimutans</name>
    <dbReference type="NCBI Taxonomy" id="2599293"/>
    <lineage>
        <taxon>Bacteria</taxon>
        <taxon>Bacillati</taxon>
        <taxon>Actinomycetota</taxon>
        <taxon>Actinomycetes</taxon>
        <taxon>Micrococcales</taxon>
        <taxon>Microbacteriaceae</taxon>
        <taxon>Humibacter</taxon>
    </lineage>
</organism>
<dbReference type="PANTHER" id="PTHR16222">
    <property type="entry name" value="ADP-RIBOSYLGLYCOHYDROLASE"/>
    <property type="match status" value="1"/>
</dbReference>
<accession>A0A5B8MA25</accession>
<dbReference type="InterPro" id="IPR029021">
    <property type="entry name" value="Prot-tyrosine_phosphatase-like"/>
</dbReference>
<dbReference type="Pfam" id="PF03747">
    <property type="entry name" value="ADP_ribosyl_GH"/>
    <property type="match status" value="1"/>
</dbReference>
<sequence length="422" mass="45397">MAVPILDALARGERLDDAEVLGAIVREWRAWSKTAKDVGIQTRRLLTSLSPDATEHDSLRAARAVHEATGRSGGNGSLMRTGPVALGFLGGDAPQSRRALSVAARRLSDLTHYEQDAGDACVIWSLAIRHAILSGEYDVRSGIEVLPEARRARWHQLLDVAESNAPRDIPGSNGWVVAALQAAWSAIVRGEGLLDTLERAVRCGHDTDTVAAIAGSLAGAKWGASALPWSLRRHLHGWPRINGDELVRRAALAARGGHPDDDGWPSADRFSPTPLHAPVRHPFDDGVWLGALDGLDHLPEGVDAVVSLCRTGRAQTPGFVQPENRDAVWLIDRPGRNADPEFVLADTADAIATLRAESRVVYVHCYEARSRTPSVAAAYAVRHRGIDPDAAFDAIARVLLTSDPKEFLVDAVRRLGGPTFAG</sequence>
<keyword evidence="3" id="KW-0479">Metal-binding</keyword>
<dbReference type="EMBL" id="CP042305">
    <property type="protein sequence ID" value="QDZ16300.1"/>
    <property type="molecule type" value="Genomic_DNA"/>
</dbReference>
<dbReference type="SUPFAM" id="SSF52799">
    <property type="entry name" value="(Phosphotyrosine protein) phosphatases II"/>
    <property type="match status" value="1"/>
</dbReference>
<keyword evidence="3" id="KW-0460">Magnesium</keyword>
<dbReference type="PANTHER" id="PTHR16222:SF24">
    <property type="entry name" value="ADP-RIBOSYLHYDROLASE ARH3"/>
    <property type="match status" value="1"/>
</dbReference>
<proteinExistence type="inferred from homology"/>
<keyword evidence="5" id="KW-1185">Reference proteome</keyword>